<evidence type="ECO:0000313" key="4">
    <source>
        <dbReference type="Proteomes" id="UP000727907"/>
    </source>
</evidence>
<evidence type="ECO:0000259" key="2">
    <source>
        <dbReference type="Pfam" id="PF08547"/>
    </source>
</evidence>
<name>A0ABS6IGG4_9HYPH</name>
<accession>A0ABS6IGG4</accession>
<dbReference type="Pfam" id="PF08547">
    <property type="entry name" value="CIA30"/>
    <property type="match status" value="1"/>
</dbReference>
<protein>
    <submittedName>
        <fullName evidence="3">CIA30 family protein</fullName>
    </submittedName>
</protein>
<dbReference type="Proteomes" id="UP000727907">
    <property type="component" value="Unassembled WGS sequence"/>
</dbReference>
<dbReference type="InterPro" id="IPR013857">
    <property type="entry name" value="NADH-UbQ_OxRdtase-assoc_prot30"/>
</dbReference>
<keyword evidence="4" id="KW-1185">Reference proteome</keyword>
<feature type="signal peptide" evidence="1">
    <location>
        <begin position="1"/>
        <end position="20"/>
    </location>
</feature>
<dbReference type="PANTHER" id="PTHR13194:SF19">
    <property type="entry name" value="NAD(P)-BINDING ROSSMANN-FOLD SUPERFAMILY PROTEIN"/>
    <property type="match status" value="1"/>
</dbReference>
<evidence type="ECO:0000313" key="3">
    <source>
        <dbReference type="EMBL" id="MBU8872355.1"/>
    </source>
</evidence>
<comment type="caution">
    <text evidence="3">The sequence shown here is derived from an EMBL/GenBank/DDBJ whole genome shotgun (WGS) entry which is preliminary data.</text>
</comment>
<evidence type="ECO:0000256" key="1">
    <source>
        <dbReference type="SAM" id="SignalP"/>
    </source>
</evidence>
<dbReference type="PANTHER" id="PTHR13194">
    <property type="entry name" value="COMPLEX I INTERMEDIATE-ASSOCIATED PROTEIN 30"/>
    <property type="match status" value="1"/>
</dbReference>
<feature type="chain" id="PRO_5045993383" evidence="1">
    <location>
        <begin position="21"/>
        <end position="206"/>
    </location>
</feature>
<dbReference type="InterPro" id="IPR039131">
    <property type="entry name" value="NDUFAF1"/>
</dbReference>
<reference evidence="3 4" key="1">
    <citation type="submission" date="2021-06" db="EMBL/GenBank/DDBJ databases">
        <authorList>
            <person name="Lee D.H."/>
        </authorList>
    </citation>
    <scope>NUCLEOTIDE SEQUENCE [LARGE SCALE GENOMIC DNA]</scope>
    <source>
        <strain evidence="3 4">MMS21-HV4-11</strain>
    </source>
</reference>
<proteinExistence type="predicted"/>
<keyword evidence="1" id="KW-0732">Signal</keyword>
<dbReference type="EMBL" id="JAHOPB010000001">
    <property type="protein sequence ID" value="MBU8872355.1"/>
    <property type="molecule type" value="Genomic_DNA"/>
</dbReference>
<feature type="domain" description="NADH:ubiquinone oxidoreductase intermediate-associated protein 30" evidence="2">
    <location>
        <begin position="51"/>
        <end position="191"/>
    </location>
</feature>
<organism evidence="3 4">
    <name type="scientific">Reyranella humidisoli</name>
    <dbReference type="NCBI Taxonomy" id="2849149"/>
    <lineage>
        <taxon>Bacteria</taxon>
        <taxon>Pseudomonadati</taxon>
        <taxon>Pseudomonadota</taxon>
        <taxon>Alphaproteobacteria</taxon>
        <taxon>Hyphomicrobiales</taxon>
        <taxon>Reyranellaceae</taxon>
        <taxon>Reyranella</taxon>
    </lineage>
</organism>
<sequence>MIRRRAAHRSLLFLSGALVAPLPVAWSQTPALPSPIIDDLSDPAGLSAPGTRWQLVTDQVMGGVSRGTLTRETVAGRPALVMRGNVRLENNGGFIQMALDLARPEAAGSGTLDARRWQGLEIDAYGARQSYSLHLRTTDLDRPWQSYRQEFSVKPEWQSLRLPFADFVPHRTETPLELSRLRRLGIVAIGRAFMADLALGGVRFYG</sequence>
<gene>
    <name evidence="3" type="ORF">KQ910_01200</name>
</gene>